<dbReference type="InterPro" id="IPR029063">
    <property type="entry name" value="SAM-dependent_MTases_sf"/>
</dbReference>
<dbReference type="Pfam" id="PF04072">
    <property type="entry name" value="LCM"/>
    <property type="match status" value="1"/>
</dbReference>
<dbReference type="PANTHER" id="PTHR43619:SF2">
    <property type="entry name" value="S-ADENOSYL-L-METHIONINE-DEPENDENT METHYLTRANSFERASES SUPERFAMILY PROTEIN"/>
    <property type="match status" value="1"/>
</dbReference>
<dbReference type="PANTHER" id="PTHR43619">
    <property type="entry name" value="S-ADENOSYL-L-METHIONINE-DEPENDENT METHYLTRANSFERASE YKTD-RELATED"/>
    <property type="match status" value="1"/>
</dbReference>
<dbReference type="InterPro" id="IPR007213">
    <property type="entry name" value="Ppm1/Ppm2/Tcmp"/>
</dbReference>
<organism evidence="3 4">
    <name type="scientific">Pseudonocardia aurantiaca</name>
    <dbReference type="NCBI Taxonomy" id="75290"/>
    <lineage>
        <taxon>Bacteria</taxon>
        <taxon>Bacillati</taxon>
        <taxon>Actinomycetota</taxon>
        <taxon>Actinomycetes</taxon>
        <taxon>Pseudonocardiales</taxon>
        <taxon>Pseudonocardiaceae</taxon>
        <taxon>Pseudonocardia</taxon>
    </lineage>
</organism>
<comment type="caution">
    <text evidence="3">The sequence shown here is derived from an EMBL/GenBank/DDBJ whole genome shotgun (WGS) entry which is preliminary data.</text>
</comment>
<name>A0ABW4FIN6_9PSEU</name>
<keyword evidence="2" id="KW-0808">Transferase</keyword>
<dbReference type="GO" id="GO:0008168">
    <property type="term" value="F:methyltransferase activity"/>
    <property type="evidence" value="ECO:0007669"/>
    <property type="project" value="UniProtKB-KW"/>
</dbReference>
<evidence type="ECO:0000256" key="1">
    <source>
        <dbReference type="ARBA" id="ARBA00022603"/>
    </source>
</evidence>
<keyword evidence="1 3" id="KW-0489">Methyltransferase</keyword>
<gene>
    <name evidence="3" type="ORF">ACFSCY_09305</name>
</gene>
<evidence type="ECO:0000256" key="2">
    <source>
        <dbReference type="ARBA" id="ARBA00022679"/>
    </source>
</evidence>
<dbReference type="InterPro" id="IPR016874">
    <property type="entry name" value="TcmP-like"/>
</dbReference>
<evidence type="ECO:0000313" key="4">
    <source>
        <dbReference type="Proteomes" id="UP001597145"/>
    </source>
</evidence>
<dbReference type="RefSeq" id="WP_343981799.1">
    <property type="nucleotide sequence ID" value="NZ_BAAAJG010000015.1"/>
</dbReference>
<reference evidence="4" key="1">
    <citation type="journal article" date="2019" name="Int. J. Syst. Evol. Microbiol.">
        <title>The Global Catalogue of Microorganisms (GCM) 10K type strain sequencing project: providing services to taxonomists for standard genome sequencing and annotation.</title>
        <authorList>
            <consortium name="The Broad Institute Genomics Platform"/>
            <consortium name="The Broad Institute Genome Sequencing Center for Infectious Disease"/>
            <person name="Wu L."/>
            <person name="Ma J."/>
        </authorList>
    </citation>
    <scope>NUCLEOTIDE SEQUENCE [LARGE SCALE GENOMIC DNA]</scope>
    <source>
        <strain evidence="4">JCM 12165</strain>
    </source>
</reference>
<proteinExistence type="predicted"/>
<dbReference type="SUPFAM" id="SSF53335">
    <property type="entry name" value="S-adenosyl-L-methionine-dependent methyltransferases"/>
    <property type="match status" value="1"/>
</dbReference>
<sequence length="272" mass="30048">MDRVTTDATHLRGVASTTLWTLYNRASEAARPDGVLRDPVAIDLLDAIDYPFQAVLGEPDQSHSLRAVAFDRAVTDYVRDHPDGTVVALGEGLETGFWRTDNGRIRWVSLDFPEVVRLRRELLPECDRIRHLAGSALDLSWMDEVDASAPVFVNAQGLLPYLQPEDAIGLILGCAAQFRGGRMIFDLVPPWHSKRSKSGTARGRSFTVPPVPFGMTARDALRLADDVYGVESAVVLRPPAGRGWRRRAVATVGALPVVRNHRFAICLLRFTP</sequence>
<evidence type="ECO:0000313" key="3">
    <source>
        <dbReference type="EMBL" id="MFD1529636.1"/>
    </source>
</evidence>
<dbReference type="PIRSF" id="PIRSF028177">
    <property type="entry name" value="Polyketide_synth_Omtfrase_TcmP"/>
    <property type="match status" value="1"/>
</dbReference>
<protein>
    <submittedName>
        <fullName evidence="3">Class I SAM-dependent methyltransferase</fullName>
    </submittedName>
</protein>
<accession>A0ABW4FIN6</accession>
<keyword evidence="4" id="KW-1185">Reference proteome</keyword>
<dbReference type="EMBL" id="JBHUCP010000005">
    <property type="protein sequence ID" value="MFD1529636.1"/>
    <property type="molecule type" value="Genomic_DNA"/>
</dbReference>
<dbReference type="Proteomes" id="UP001597145">
    <property type="component" value="Unassembled WGS sequence"/>
</dbReference>
<dbReference type="GO" id="GO:0032259">
    <property type="term" value="P:methylation"/>
    <property type="evidence" value="ECO:0007669"/>
    <property type="project" value="UniProtKB-KW"/>
</dbReference>
<dbReference type="Gene3D" id="3.40.50.150">
    <property type="entry name" value="Vaccinia Virus protein VP39"/>
    <property type="match status" value="1"/>
</dbReference>